<accession>A0ACB8U6L8</accession>
<comment type="caution">
    <text evidence="1">The sequence shown here is derived from an EMBL/GenBank/DDBJ whole genome shotgun (WGS) entry which is preliminary data.</text>
</comment>
<dbReference type="Proteomes" id="UP001055072">
    <property type="component" value="Unassembled WGS sequence"/>
</dbReference>
<evidence type="ECO:0000313" key="1">
    <source>
        <dbReference type="EMBL" id="KAI0090022.1"/>
    </source>
</evidence>
<proteinExistence type="predicted"/>
<evidence type="ECO:0000313" key="2">
    <source>
        <dbReference type="Proteomes" id="UP001055072"/>
    </source>
</evidence>
<organism evidence="1 2">
    <name type="scientific">Irpex rosettiformis</name>
    <dbReference type="NCBI Taxonomy" id="378272"/>
    <lineage>
        <taxon>Eukaryota</taxon>
        <taxon>Fungi</taxon>
        <taxon>Dikarya</taxon>
        <taxon>Basidiomycota</taxon>
        <taxon>Agaricomycotina</taxon>
        <taxon>Agaricomycetes</taxon>
        <taxon>Polyporales</taxon>
        <taxon>Irpicaceae</taxon>
        <taxon>Irpex</taxon>
    </lineage>
</organism>
<dbReference type="EMBL" id="MU274909">
    <property type="protein sequence ID" value="KAI0090022.1"/>
    <property type="molecule type" value="Genomic_DNA"/>
</dbReference>
<gene>
    <name evidence="1" type="ORF">BDY19DRAFT_888521</name>
</gene>
<name>A0ACB8U6L8_9APHY</name>
<keyword evidence="2" id="KW-1185">Reference proteome</keyword>
<sequence>MSSSSSLSSSKPWGLRWRCSPWYASEILKDLNIPSYTAKGLLVDLMVYTIIVPVLPFRLQDLGYTGISGLTGWLLFAYSGALVIATLPIAAVSEKYANRQYLLVFGQIVLIGAQIMLMEARHYWLMVLARILQGASSSVIWVLGLALICDTTHESIQGRQLGIAVSGFSLGGFIGPPVGGALYGKFGIRGPFVFSILLTAVDFLLRCLIIERKHAIRYGIDPAAPSRPSEDAVEEASIKGDTKTSDAVATIDQVDTIQRDESQQVLESVNLRDQPLSLFGVLKVFLKSPRALATIYGTLTYGYVQNSQEPALPLYLEANYGLNSSKVGLVLLAGVIPTLVSAPVSGWLADIKGAELVSALATIIGIPWWGLITIKGPLWLFIFFYAILNFFLAAIVSPLTAELALIARSHRGIGYAHVYGAFNMGFGIGSAVGPIIGGQLYQHVKEGWRAICLLGVGLLSTSVVTAVCFVGEVPILKKFKGRLRKPPADCSAEEQQQTTLP</sequence>
<reference evidence="1" key="1">
    <citation type="journal article" date="2021" name="Environ. Microbiol.">
        <title>Gene family expansions and transcriptome signatures uncover fungal adaptations to wood decay.</title>
        <authorList>
            <person name="Hage H."/>
            <person name="Miyauchi S."/>
            <person name="Viragh M."/>
            <person name="Drula E."/>
            <person name="Min B."/>
            <person name="Chaduli D."/>
            <person name="Navarro D."/>
            <person name="Favel A."/>
            <person name="Norest M."/>
            <person name="Lesage-Meessen L."/>
            <person name="Balint B."/>
            <person name="Merenyi Z."/>
            <person name="de Eugenio L."/>
            <person name="Morin E."/>
            <person name="Martinez A.T."/>
            <person name="Baldrian P."/>
            <person name="Stursova M."/>
            <person name="Martinez M.J."/>
            <person name="Novotny C."/>
            <person name="Magnuson J.K."/>
            <person name="Spatafora J.W."/>
            <person name="Maurice S."/>
            <person name="Pangilinan J."/>
            <person name="Andreopoulos W."/>
            <person name="LaButti K."/>
            <person name="Hundley H."/>
            <person name="Na H."/>
            <person name="Kuo A."/>
            <person name="Barry K."/>
            <person name="Lipzen A."/>
            <person name="Henrissat B."/>
            <person name="Riley R."/>
            <person name="Ahrendt S."/>
            <person name="Nagy L.G."/>
            <person name="Grigoriev I.V."/>
            <person name="Martin F."/>
            <person name="Rosso M.N."/>
        </authorList>
    </citation>
    <scope>NUCLEOTIDE SEQUENCE</scope>
    <source>
        <strain evidence="1">CBS 384.51</strain>
    </source>
</reference>
<protein>
    <submittedName>
        <fullName evidence="1">Major facilitator superfamily domain-containing protein</fullName>
    </submittedName>
</protein>